<feature type="binding site" evidence="10">
    <location>
        <position position="263"/>
    </location>
    <ligand>
        <name>Zn(2+)</name>
        <dbReference type="ChEBI" id="CHEBI:29105"/>
    </ligand>
</feature>
<evidence type="ECO:0000256" key="10">
    <source>
        <dbReference type="PIRSR" id="PIRSR001480-2"/>
    </source>
</evidence>
<dbReference type="Gene3D" id="1.10.441.10">
    <property type="entry name" value="Phosphomannose Isomerase, domain 2"/>
    <property type="match status" value="1"/>
</dbReference>
<evidence type="ECO:0000256" key="9">
    <source>
        <dbReference type="PIRSR" id="PIRSR001480-1"/>
    </source>
</evidence>
<evidence type="ECO:0000256" key="1">
    <source>
        <dbReference type="ARBA" id="ARBA00000757"/>
    </source>
</evidence>
<dbReference type="GO" id="GO:0005829">
    <property type="term" value="C:cytosol"/>
    <property type="evidence" value="ECO:0007669"/>
    <property type="project" value="TreeGrafter"/>
</dbReference>
<dbReference type="PROSITE" id="PS00965">
    <property type="entry name" value="PMI_I_1"/>
    <property type="match status" value="1"/>
</dbReference>
<dbReference type="HOGENOM" id="CLU_026967_1_0_6"/>
<feature type="binding site" evidence="10">
    <location>
        <position position="106"/>
    </location>
    <ligand>
        <name>Zn(2+)</name>
        <dbReference type="ChEBI" id="CHEBI:29105"/>
    </ligand>
</feature>
<reference evidence="14 15" key="1">
    <citation type="journal article" date="2011" name="J. Bacteriol.">
        <title>Complete genome sequence of Yersinia enterocolitica subsp. palearctica serogroup O:3.</title>
        <authorList>
            <person name="Batzilla J."/>
            <person name="Hoper D."/>
            <person name="Antonenka U."/>
            <person name="Heesemann J."/>
            <person name="Rakin A."/>
        </authorList>
    </citation>
    <scope>NUCLEOTIDE SEQUENCE [LARGE SCALE GENOMIC DNA]</scope>
    <source>
        <strain evidence="15">DSM 13030 / CIP 106945 / Y11</strain>
    </source>
</reference>
<dbReference type="GO" id="GO:0008270">
    <property type="term" value="F:zinc ion binding"/>
    <property type="evidence" value="ECO:0007669"/>
    <property type="project" value="InterPro"/>
</dbReference>
<evidence type="ECO:0000256" key="3">
    <source>
        <dbReference type="ARBA" id="ARBA00011956"/>
    </source>
</evidence>
<dbReference type="PANTHER" id="PTHR10309">
    <property type="entry name" value="MANNOSE-6-PHOSPHATE ISOMERASE"/>
    <property type="match status" value="1"/>
</dbReference>
<organism evidence="14 15">
    <name type="scientific">Yersinia enterocolitica subsp. palearctica serotype O:3 (strain DSM 13030 / CIP 106945 / Y11)</name>
    <dbReference type="NCBI Taxonomy" id="930944"/>
    <lineage>
        <taxon>Bacteria</taxon>
        <taxon>Pseudomonadati</taxon>
        <taxon>Pseudomonadota</taxon>
        <taxon>Gammaproteobacteria</taxon>
        <taxon>Enterobacterales</taxon>
        <taxon>Yersiniaceae</taxon>
        <taxon>Yersinia</taxon>
    </lineage>
</organism>
<dbReference type="GeneID" id="31411038"/>
<dbReference type="InterPro" id="IPR049071">
    <property type="entry name" value="MPI_cupin_dom"/>
</dbReference>
<evidence type="ECO:0000259" key="11">
    <source>
        <dbReference type="Pfam" id="PF20511"/>
    </source>
</evidence>
<feature type="active site" evidence="9">
    <location>
        <position position="282"/>
    </location>
</feature>
<dbReference type="EC" id="5.3.1.8" evidence="3"/>
<dbReference type="GO" id="GO:0005975">
    <property type="term" value="P:carbohydrate metabolic process"/>
    <property type="evidence" value="ECO:0007669"/>
    <property type="project" value="InterPro"/>
</dbReference>
<proteinExistence type="inferred from homology"/>
<evidence type="ECO:0000256" key="2">
    <source>
        <dbReference type="ARBA" id="ARBA00010772"/>
    </source>
</evidence>
<dbReference type="PANTHER" id="PTHR10309:SF0">
    <property type="entry name" value="MANNOSE-6-PHOSPHATE ISOMERASE"/>
    <property type="match status" value="1"/>
</dbReference>
<keyword evidence="4 10" id="KW-0479">Metal-binding</keyword>
<dbReference type="SUPFAM" id="SSF51182">
    <property type="entry name" value="RmlC-like cupins"/>
    <property type="match status" value="1"/>
</dbReference>
<dbReference type="GO" id="GO:0009298">
    <property type="term" value="P:GDP-mannose biosynthetic process"/>
    <property type="evidence" value="ECO:0007669"/>
    <property type="project" value="InterPro"/>
</dbReference>
<keyword evidence="6 14" id="KW-0413">Isomerase</keyword>
<evidence type="ECO:0000256" key="6">
    <source>
        <dbReference type="ARBA" id="ARBA00023235"/>
    </source>
</evidence>
<evidence type="ECO:0000256" key="7">
    <source>
        <dbReference type="ARBA" id="ARBA00029741"/>
    </source>
</evidence>
<dbReference type="InterPro" id="IPR018050">
    <property type="entry name" value="Pmannose_isomerase-type1_CS"/>
</dbReference>
<dbReference type="InterPro" id="IPR014710">
    <property type="entry name" value="RmlC-like_jellyroll"/>
</dbReference>
<dbReference type="PIRSF" id="PIRSF001480">
    <property type="entry name" value="Mannose-6-phosphate_isomerase"/>
    <property type="match status" value="1"/>
</dbReference>
<dbReference type="InterPro" id="IPR016305">
    <property type="entry name" value="Mannose-6-P_Isomerase"/>
</dbReference>
<dbReference type="Proteomes" id="UP000008084">
    <property type="component" value="Chromosome"/>
</dbReference>
<dbReference type="AlphaFoldDB" id="A0A0H3P129"/>
<evidence type="ECO:0000256" key="8">
    <source>
        <dbReference type="ARBA" id="ARBA00030762"/>
    </source>
</evidence>
<dbReference type="CDD" id="cd02208">
    <property type="entry name" value="cupin_RmlC-like"/>
    <property type="match status" value="1"/>
</dbReference>
<keyword evidence="5 10" id="KW-0862">Zinc</keyword>
<evidence type="ECO:0000313" key="14">
    <source>
        <dbReference type="EMBL" id="CBY29450.1"/>
    </source>
</evidence>
<name>A0A0H3P129_YERE1</name>
<dbReference type="Pfam" id="PF21621">
    <property type="entry name" value="MPI_cupin_dom"/>
    <property type="match status" value="1"/>
</dbReference>
<comment type="similarity">
    <text evidence="2">Belongs to the mannose-6-phosphate isomerase type 1 family.</text>
</comment>
<dbReference type="RefSeq" id="WP_005165270.1">
    <property type="nucleotide sequence ID" value="NC_017564.1"/>
</dbReference>
<dbReference type="Gene3D" id="2.60.120.10">
    <property type="entry name" value="Jelly Rolls"/>
    <property type="match status" value="2"/>
</dbReference>
<dbReference type="InterPro" id="IPR001250">
    <property type="entry name" value="Man6P_Isoase-1"/>
</dbReference>
<evidence type="ECO:0000259" key="12">
    <source>
        <dbReference type="Pfam" id="PF20512"/>
    </source>
</evidence>
<dbReference type="GO" id="GO:0004476">
    <property type="term" value="F:mannose-6-phosphate isomerase activity"/>
    <property type="evidence" value="ECO:0007669"/>
    <property type="project" value="UniProtKB-EC"/>
</dbReference>
<evidence type="ECO:0000256" key="4">
    <source>
        <dbReference type="ARBA" id="ARBA00022723"/>
    </source>
</evidence>
<dbReference type="PATRIC" id="fig|930944.6.peg.3067"/>
<feature type="domain" description="Mannose-6-phosphate isomerase cupin" evidence="13">
    <location>
        <begin position="324"/>
        <end position="396"/>
    </location>
</feature>
<evidence type="ECO:0000259" key="13">
    <source>
        <dbReference type="Pfam" id="PF21621"/>
    </source>
</evidence>
<dbReference type="EMBL" id="FR729477">
    <property type="protein sequence ID" value="CBY29450.1"/>
    <property type="molecule type" value="Genomic_DNA"/>
</dbReference>
<dbReference type="Pfam" id="PF20512">
    <property type="entry name" value="PMI_typeI_hel"/>
    <property type="match status" value="1"/>
</dbReference>
<feature type="binding site" evidence="10">
    <location>
        <position position="139"/>
    </location>
    <ligand>
        <name>Zn(2+)</name>
        <dbReference type="ChEBI" id="CHEBI:29105"/>
    </ligand>
</feature>
<dbReference type="InterPro" id="IPR011051">
    <property type="entry name" value="RmlC_Cupin_sf"/>
</dbReference>
<dbReference type="CDD" id="cd07011">
    <property type="entry name" value="cupin_PMI_type_I_N"/>
    <property type="match status" value="1"/>
</dbReference>
<dbReference type="PRINTS" id="PR00714">
    <property type="entry name" value="MAN6PISMRASE"/>
</dbReference>
<feature type="domain" description="Phosphomannose isomerase type I catalytic" evidence="11">
    <location>
        <begin position="10"/>
        <end position="155"/>
    </location>
</feature>
<dbReference type="Pfam" id="PF20511">
    <property type="entry name" value="PMI_typeI_cat"/>
    <property type="match status" value="1"/>
</dbReference>
<gene>
    <name evidence="14" type="ordered locus">Y11_30801</name>
</gene>
<comment type="catalytic activity">
    <reaction evidence="1">
        <text>D-mannose 6-phosphate = D-fructose 6-phosphate</text>
        <dbReference type="Rhea" id="RHEA:12356"/>
        <dbReference type="ChEBI" id="CHEBI:58735"/>
        <dbReference type="ChEBI" id="CHEBI:61527"/>
        <dbReference type="EC" id="5.3.1.8"/>
    </reaction>
</comment>
<protein>
    <recommendedName>
        <fullName evidence="3">mannose-6-phosphate isomerase</fullName>
        <ecNumber evidence="3">5.3.1.8</ecNumber>
    </recommendedName>
    <alternativeName>
        <fullName evidence="7">Phosphohexomutase</fullName>
    </alternativeName>
    <alternativeName>
        <fullName evidence="8">Phosphomannose isomerase</fullName>
    </alternativeName>
</protein>
<feature type="domain" description="Phosphomannose isomerase type I helical insertion" evidence="12">
    <location>
        <begin position="185"/>
        <end position="244"/>
    </location>
</feature>
<dbReference type="NCBIfam" id="TIGR00218">
    <property type="entry name" value="manA"/>
    <property type="match status" value="1"/>
</dbReference>
<sequence length="397" mass="43438">MSSSLSRCFYQLDNRVKNYTWGSCTALNQLFNIPNPDGQPQAELWMGVHPAGVSTINEQGQIKTLSDVIAEDKCRILGASTTDRFGDLPFLLKILSAESALSIQVHPQKTQAETGFWQQQRQPHRAASPDYNDANHKPELVYAITPFQAMNGFREVDQIIAHFKTLDIPAIAAALDTLITQPNTDGLKVFFVTLMQLTPGLCQQAVRQLVSQAPACFSPELATLIHNLNQSYPDDIGVFAPLLLNCITLAPGEAMFLQPGTLHAYVKGTAIEVMASSDNVLRAGLTSKKINLSELVLCTTFTSIKPHDLLLRPSQTQEYFNYSVPVDDFRFCIFSNVESRAITANSAEIILVISGVATLHHASGETLILNAGQSAFIPAFVGQFALTCSGKVCRVYC</sequence>
<evidence type="ECO:0000313" key="15">
    <source>
        <dbReference type="Proteomes" id="UP000008084"/>
    </source>
</evidence>
<dbReference type="InterPro" id="IPR046457">
    <property type="entry name" value="PMI_typeI_cat"/>
</dbReference>
<evidence type="ECO:0000256" key="5">
    <source>
        <dbReference type="ARBA" id="ARBA00022833"/>
    </source>
</evidence>
<comment type="cofactor">
    <cofactor evidence="10">
        <name>Zn(2+)</name>
        <dbReference type="ChEBI" id="CHEBI:29105"/>
    </cofactor>
    <text evidence="10">Binds 1 zinc ion per subunit.</text>
</comment>
<accession>A0A0H3P129</accession>
<dbReference type="InterPro" id="IPR046458">
    <property type="entry name" value="PMI_typeI_hel"/>
</dbReference>
<dbReference type="KEGG" id="yey:Y11_30801"/>
<feature type="binding site" evidence="10">
    <location>
        <position position="104"/>
    </location>
    <ligand>
        <name>Zn(2+)</name>
        <dbReference type="ChEBI" id="CHEBI:29105"/>
    </ligand>
</feature>